<accession>A0AA39XC27</accession>
<evidence type="ECO:0000313" key="2">
    <source>
        <dbReference type="EMBL" id="KAK0631173.1"/>
    </source>
</evidence>
<evidence type="ECO:0000313" key="3">
    <source>
        <dbReference type="Proteomes" id="UP001174934"/>
    </source>
</evidence>
<dbReference type="Proteomes" id="UP001174934">
    <property type="component" value="Unassembled WGS sequence"/>
</dbReference>
<name>A0AA39XC27_9PEZI</name>
<dbReference type="Pfam" id="PF06985">
    <property type="entry name" value="HET"/>
    <property type="match status" value="1"/>
</dbReference>
<protein>
    <recommendedName>
        <fullName evidence="1">Heterokaryon incompatibility domain-containing protein</fullName>
    </recommendedName>
</protein>
<dbReference type="EMBL" id="JAULSR010000002">
    <property type="protein sequence ID" value="KAK0631173.1"/>
    <property type="molecule type" value="Genomic_DNA"/>
</dbReference>
<dbReference type="AlphaFoldDB" id="A0AA39XC27"/>
<keyword evidence="3" id="KW-1185">Reference proteome</keyword>
<proteinExistence type="predicted"/>
<gene>
    <name evidence="2" type="ORF">B0T17DRAFT_507588</name>
</gene>
<comment type="caution">
    <text evidence="2">The sequence shown here is derived from an EMBL/GenBank/DDBJ whole genome shotgun (WGS) entry which is preliminary data.</text>
</comment>
<feature type="domain" description="Heterokaryon incompatibility" evidence="1">
    <location>
        <begin position="85"/>
        <end position="130"/>
    </location>
</feature>
<reference evidence="2" key="1">
    <citation type="submission" date="2023-06" db="EMBL/GenBank/DDBJ databases">
        <title>Genome-scale phylogeny and comparative genomics of the fungal order Sordariales.</title>
        <authorList>
            <consortium name="Lawrence Berkeley National Laboratory"/>
            <person name="Hensen N."/>
            <person name="Bonometti L."/>
            <person name="Westerberg I."/>
            <person name="Brannstrom I.O."/>
            <person name="Guillou S."/>
            <person name="Cros-Aarteil S."/>
            <person name="Calhoun S."/>
            <person name="Haridas S."/>
            <person name="Kuo A."/>
            <person name="Mondo S."/>
            <person name="Pangilinan J."/>
            <person name="Riley R."/>
            <person name="LaButti K."/>
            <person name="Andreopoulos B."/>
            <person name="Lipzen A."/>
            <person name="Chen C."/>
            <person name="Yanf M."/>
            <person name="Daum C."/>
            <person name="Ng V."/>
            <person name="Clum A."/>
            <person name="Steindorff A."/>
            <person name="Ohm R."/>
            <person name="Martin F."/>
            <person name="Silar P."/>
            <person name="Natvig D."/>
            <person name="Lalanne C."/>
            <person name="Gautier V."/>
            <person name="Ament-velasquez S.L."/>
            <person name="Kruys A."/>
            <person name="Hutchinson M.I."/>
            <person name="Powell A.J."/>
            <person name="Barry K."/>
            <person name="Miller A.N."/>
            <person name="Grigoriev I.V."/>
            <person name="Debuchy R."/>
            <person name="Gladieux P."/>
            <person name="Thoren M.H."/>
            <person name="Johannesson H."/>
        </authorList>
    </citation>
    <scope>NUCLEOTIDE SEQUENCE</scope>
    <source>
        <strain evidence="2">SMH3391-2</strain>
    </source>
</reference>
<organism evidence="2 3">
    <name type="scientific">Bombardia bombarda</name>
    <dbReference type="NCBI Taxonomy" id="252184"/>
    <lineage>
        <taxon>Eukaryota</taxon>
        <taxon>Fungi</taxon>
        <taxon>Dikarya</taxon>
        <taxon>Ascomycota</taxon>
        <taxon>Pezizomycotina</taxon>
        <taxon>Sordariomycetes</taxon>
        <taxon>Sordariomycetidae</taxon>
        <taxon>Sordariales</taxon>
        <taxon>Lasiosphaeriaceae</taxon>
        <taxon>Bombardia</taxon>
    </lineage>
</organism>
<dbReference type="PANTHER" id="PTHR39596:SF2">
    <property type="entry name" value="HET DOMAIN PROTEIN (AFU_ORTHOLOGUE AFUA_1G17550)-RELATED"/>
    <property type="match status" value="1"/>
</dbReference>
<dbReference type="InterPro" id="IPR010730">
    <property type="entry name" value="HET"/>
</dbReference>
<sequence length="181" mass="20517">MEVKVAEDGSGKTVAFKAEPFEQGTSYVSFSRVWSDGLGNSTHNQLPIYQLSRLQGMLQELNQLSSALDLLNKGHVRRLWNRLAKKLTLFWMDTLCIPVDKQYKSQRSRAISMMKDTYGSANQVLVLDAELAAYSLDDVADAMMRISLSSWMRRLWTLQEGVLARRLHVKFSNDTLDVLAA</sequence>
<evidence type="ECO:0000259" key="1">
    <source>
        <dbReference type="Pfam" id="PF06985"/>
    </source>
</evidence>
<dbReference type="PANTHER" id="PTHR39596">
    <property type="match status" value="1"/>
</dbReference>